<keyword evidence="1" id="KW-1133">Transmembrane helix</keyword>
<evidence type="ECO:0000259" key="2">
    <source>
        <dbReference type="Pfam" id="PF13349"/>
    </source>
</evidence>
<protein>
    <recommendedName>
        <fullName evidence="2">DUF4097 domain-containing protein</fullName>
    </recommendedName>
</protein>
<dbReference type="RefSeq" id="WP_075527923.1">
    <property type="nucleotide sequence ID" value="NZ_CP017560.1"/>
</dbReference>
<keyword evidence="1" id="KW-0812">Transmembrane</keyword>
<dbReference type="EMBL" id="CP017560">
    <property type="protein sequence ID" value="AOV07781.1"/>
    <property type="molecule type" value="Genomic_DNA"/>
</dbReference>
<evidence type="ECO:0000313" key="3">
    <source>
        <dbReference type="EMBL" id="AOV07781.1"/>
    </source>
</evidence>
<name>A0A1D8JGF6_9BACL</name>
<dbReference type="Proteomes" id="UP000185746">
    <property type="component" value="Chromosome"/>
</dbReference>
<reference evidence="3 4" key="1">
    <citation type="submission" date="2016-09" db="EMBL/GenBank/DDBJ databases">
        <title>Complete genome sequence of the Lysinibacillus sphaericus LMG 22257, a specie of Bacillus with ureolytic activity that can effectively biodeposit calcium carbonate.</title>
        <authorList>
            <person name="Yan W."/>
        </authorList>
    </citation>
    <scope>NUCLEOTIDE SEQUENCE [LARGE SCALE GENOMIC DNA]</scope>
    <source>
        <strain evidence="3 4">LMG 22257</strain>
    </source>
</reference>
<accession>A0A1D8JGF6</accession>
<dbReference type="InterPro" id="IPR025164">
    <property type="entry name" value="Toastrack_DUF4097"/>
</dbReference>
<dbReference type="Pfam" id="PF13349">
    <property type="entry name" value="DUF4097"/>
    <property type="match status" value="1"/>
</dbReference>
<dbReference type="KEGG" id="surl:BI350_09715"/>
<organism evidence="3 4">
    <name type="scientific">Sporosarcina ureilytica</name>
    <dbReference type="NCBI Taxonomy" id="298596"/>
    <lineage>
        <taxon>Bacteria</taxon>
        <taxon>Bacillati</taxon>
        <taxon>Bacillota</taxon>
        <taxon>Bacilli</taxon>
        <taxon>Bacillales</taxon>
        <taxon>Caryophanaceae</taxon>
        <taxon>Sporosarcina</taxon>
    </lineage>
</organism>
<keyword evidence="4" id="KW-1185">Reference proteome</keyword>
<evidence type="ECO:0000313" key="4">
    <source>
        <dbReference type="Proteomes" id="UP000185746"/>
    </source>
</evidence>
<gene>
    <name evidence="3" type="ORF">BI350_09715</name>
</gene>
<feature type="transmembrane region" description="Helical" evidence="1">
    <location>
        <begin position="6"/>
        <end position="27"/>
    </location>
</feature>
<feature type="domain" description="DUF4097" evidence="2">
    <location>
        <begin position="45"/>
        <end position="161"/>
    </location>
</feature>
<dbReference type="AlphaFoldDB" id="A0A1D8JGF6"/>
<keyword evidence="1" id="KW-0472">Membrane</keyword>
<sequence>MRRQDIMRVAILFIGIVLLINVLLFLFRGGHGSLSKSIPGDEIVNIHITTDIGDIQIAPHDGDDIRVHLEGKTAEKPTKNYKLIVKEKHDELTVRAKTKTKWLPFQKSPGSYTVLIELPAKQYEQLYVEADVANVYIEAIAVSNSFVTTGVGNITLRNVAGSLNSATEVGDNTIELPTITENISATSRVGNVIVKMKEVPLALQSDIHNSVGNTTINLPNAEEGSIGIDGPLLKLTVEVGNISVLLVDG</sequence>
<proteinExistence type="predicted"/>
<evidence type="ECO:0000256" key="1">
    <source>
        <dbReference type="SAM" id="Phobius"/>
    </source>
</evidence>